<dbReference type="Proteomes" id="UP000502248">
    <property type="component" value="Chromosome"/>
</dbReference>
<reference evidence="3 4" key="1">
    <citation type="submission" date="2020-04" db="EMBL/GenBank/DDBJ databases">
        <title>Genome sequencing of novel species.</title>
        <authorList>
            <person name="Heo J."/>
            <person name="Kim S.-J."/>
            <person name="Kim J.-S."/>
            <person name="Hong S.-B."/>
            <person name="Kwon S.-W."/>
        </authorList>
    </citation>
    <scope>NUCLEOTIDE SEQUENCE [LARGE SCALE GENOMIC DNA]</scope>
    <source>
        <strain evidence="3 4">MFER-1</strain>
    </source>
</reference>
<accession>A0A7Z2VF82</accession>
<name>A0A7Z2VF82_9BACL</name>
<dbReference type="InterPro" id="IPR036291">
    <property type="entry name" value="NAD(P)-bd_dom_sf"/>
</dbReference>
<organism evidence="3 4">
    <name type="scientific">Cohnella herbarum</name>
    <dbReference type="NCBI Taxonomy" id="2728023"/>
    <lineage>
        <taxon>Bacteria</taxon>
        <taxon>Bacillati</taxon>
        <taxon>Bacillota</taxon>
        <taxon>Bacilli</taxon>
        <taxon>Bacillales</taxon>
        <taxon>Paenibacillaceae</taxon>
        <taxon>Cohnella</taxon>
    </lineage>
</organism>
<dbReference type="AlphaFoldDB" id="A0A7Z2VF82"/>
<dbReference type="Gene3D" id="3.40.50.720">
    <property type="entry name" value="NAD(P)-binding Rossmann-like Domain"/>
    <property type="match status" value="1"/>
</dbReference>
<gene>
    <name evidence="3" type="ORF">HH215_01985</name>
</gene>
<dbReference type="CDD" id="cd05233">
    <property type="entry name" value="SDR_c"/>
    <property type="match status" value="1"/>
</dbReference>
<dbReference type="GO" id="GO:0016491">
    <property type="term" value="F:oxidoreductase activity"/>
    <property type="evidence" value="ECO:0007669"/>
    <property type="project" value="UniProtKB-KW"/>
</dbReference>
<dbReference type="RefSeq" id="WP_169278373.1">
    <property type="nucleotide sequence ID" value="NZ_CP051680.1"/>
</dbReference>
<comment type="similarity">
    <text evidence="1">Belongs to the short-chain dehydrogenases/reductases (SDR) family.</text>
</comment>
<dbReference type="PANTHER" id="PTHR43669">
    <property type="entry name" value="5-KETO-D-GLUCONATE 5-REDUCTASE"/>
    <property type="match status" value="1"/>
</dbReference>
<evidence type="ECO:0000256" key="2">
    <source>
        <dbReference type="ARBA" id="ARBA00023002"/>
    </source>
</evidence>
<dbReference type="PANTHER" id="PTHR43669:SF3">
    <property type="entry name" value="ALCOHOL DEHYDROGENASE, PUTATIVE (AFU_ORTHOLOGUE AFUA_3G03445)-RELATED"/>
    <property type="match status" value="1"/>
</dbReference>
<keyword evidence="4" id="KW-1185">Reference proteome</keyword>
<dbReference type="InterPro" id="IPR002347">
    <property type="entry name" value="SDR_fam"/>
</dbReference>
<dbReference type="KEGG" id="cheb:HH215_01985"/>
<keyword evidence="2" id="KW-0560">Oxidoreductase</keyword>
<dbReference type="SUPFAM" id="SSF51735">
    <property type="entry name" value="NAD(P)-binding Rossmann-fold domains"/>
    <property type="match status" value="1"/>
</dbReference>
<protein>
    <submittedName>
        <fullName evidence="3">SDR family oxidoreductase</fullName>
    </submittedName>
</protein>
<evidence type="ECO:0000313" key="3">
    <source>
        <dbReference type="EMBL" id="QJD82068.1"/>
    </source>
</evidence>
<dbReference type="PRINTS" id="PR00081">
    <property type="entry name" value="GDHRDH"/>
</dbReference>
<dbReference type="EMBL" id="CP051680">
    <property type="protein sequence ID" value="QJD82068.1"/>
    <property type="molecule type" value="Genomic_DNA"/>
</dbReference>
<dbReference type="Pfam" id="PF13561">
    <property type="entry name" value="adh_short_C2"/>
    <property type="match status" value="1"/>
</dbReference>
<evidence type="ECO:0000313" key="4">
    <source>
        <dbReference type="Proteomes" id="UP000502248"/>
    </source>
</evidence>
<sequence length="265" mass="27659">MLLNNKNAIIYGGGGAVGGAIARAFAAEGANVFLAGRTLAKLQIVAEEIKAAGGRAEINRVDALDEDATLAHVDDIVRRMGTVDIVLNAIGIVHVQDKGFLDMTLEQFELPVSVYTKSTFITSKAAARHMKRQQSGVILTLTTPASRMPGPGFIGHSVACAGVEAIARNLAGELAQDNIRVVTLRSHAIPESTNSASSSREIFQTNAKSSGITLDEMLAGAAGGTLLKRLPTLEQVAETAVFMSSDKAGAITGNVINISCGFLVD</sequence>
<proteinExistence type="inferred from homology"/>
<evidence type="ECO:0000256" key="1">
    <source>
        <dbReference type="ARBA" id="ARBA00006484"/>
    </source>
</evidence>